<feature type="domain" description="Cytidylate kinase" evidence="9">
    <location>
        <begin position="6"/>
        <end position="212"/>
    </location>
</feature>
<accession>A0ABU5DY89</accession>
<evidence type="ECO:0000259" key="9">
    <source>
        <dbReference type="Pfam" id="PF02224"/>
    </source>
</evidence>
<reference evidence="10 11" key="1">
    <citation type="journal article" date="2013" name="Antonie Van Leeuwenhoek">
        <title>Dongia rigui sp. nov., isolated from freshwater of a large wetland in Korea.</title>
        <authorList>
            <person name="Baik K.S."/>
            <person name="Hwang Y.M."/>
            <person name="Choi J.S."/>
            <person name="Kwon J."/>
            <person name="Seong C.N."/>
        </authorList>
    </citation>
    <scope>NUCLEOTIDE SEQUENCE [LARGE SCALE GENOMIC DNA]</scope>
    <source>
        <strain evidence="10 11">04SU4-P</strain>
    </source>
</reference>
<evidence type="ECO:0000256" key="6">
    <source>
        <dbReference type="ARBA" id="ARBA00047615"/>
    </source>
</evidence>
<proteinExistence type="inferred from homology"/>
<dbReference type="CDD" id="cd02020">
    <property type="entry name" value="CMPK"/>
    <property type="match status" value="1"/>
</dbReference>
<dbReference type="Pfam" id="PF02224">
    <property type="entry name" value="Cytidylate_kin"/>
    <property type="match status" value="1"/>
</dbReference>
<dbReference type="SUPFAM" id="SSF52540">
    <property type="entry name" value="P-loop containing nucleoside triphosphate hydrolases"/>
    <property type="match status" value="1"/>
</dbReference>
<protein>
    <recommendedName>
        <fullName evidence="8">Cytidylate kinase</fullName>
        <shortName evidence="8">CK</shortName>
        <ecNumber evidence="8">2.7.4.25</ecNumber>
    </recommendedName>
    <alternativeName>
        <fullName evidence="8">Cytidine monophosphate kinase</fullName>
        <shortName evidence="8">CMP kinase</shortName>
    </alternativeName>
</protein>
<dbReference type="RefSeq" id="WP_320500712.1">
    <property type="nucleotide sequence ID" value="NZ_JAXCLX010000001.1"/>
</dbReference>
<dbReference type="Gene3D" id="3.40.50.300">
    <property type="entry name" value="P-loop containing nucleotide triphosphate hydrolases"/>
    <property type="match status" value="1"/>
</dbReference>
<keyword evidence="5 8" id="KW-0067">ATP-binding</keyword>
<comment type="catalytic activity">
    <reaction evidence="6 8">
        <text>dCMP + ATP = dCDP + ADP</text>
        <dbReference type="Rhea" id="RHEA:25094"/>
        <dbReference type="ChEBI" id="CHEBI:30616"/>
        <dbReference type="ChEBI" id="CHEBI:57566"/>
        <dbReference type="ChEBI" id="CHEBI:58593"/>
        <dbReference type="ChEBI" id="CHEBI:456216"/>
        <dbReference type="EC" id="2.7.4.25"/>
    </reaction>
</comment>
<feature type="binding site" evidence="8">
    <location>
        <begin position="10"/>
        <end position="18"/>
    </location>
    <ligand>
        <name>ATP</name>
        <dbReference type="ChEBI" id="CHEBI:30616"/>
    </ligand>
</feature>
<keyword evidence="11" id="KW-1185">Reference proteome</keyword>
<dbReference type="Proteomes" id="UP001271769">
    <property type="component" value="Unassembled WGS sequence"/>
</dbReference>
<dbReference type="InterPro" id="IPR003136">
    <property type="entry name" value="Cytidylate_kin"/>
</dbReference>
<comment type="caution">
    <text evidence="10">The sequence shown here is derived from an EMBL/GenBank/DDBJ whole genome shotgun (WGS) entry which is preliminary data.</text>
</comment>
<comment type="catalytic activity">
    <reaction evidence="7 8">
        <text>CMP + ATP = CDP + ADP</text>
        <dbReference type="Rhea" id="RHEA:11600"/>
        <dbReference type="ChEBI" id="CHEBI:30616"/>
        <dbReference type="ChEBI" id="CHEBI:58069"/>
        <dbReference type="ChEBI" id="CHEBI:60377"/>
        <dbReference type="ChEBI" id="CHEBI:456216"/>
        <dbReference type="EC" id="2.7.4.25"/>
    </reaction>
</comment>
<keyword evidence="4 8" id="KW-0418">Kinase</keyword>
<dbReference type="EMBL" id="JAXCLX010000001">
    <property type="protein sequence ID" value="MDY0872292.1"/>
    <property type="molecule type" value="Genomic_DNA"/>
</dbReference>
<evidence type="ECO:0000256" key="7">
    <source>
        <dbReference type="ARBA" id="ARBA00048478"/>
    </source>
</evidence>
<organism evidence="10 11">
    <name type="scientific">Dongia rigui</name>
    <dbReference type="NCBI Taxonomy" id="940149"/>
    <lineage>
        <taxon>Bacteria</taxon>
        <taxon>Pseudomonadati</taxon>
        <taxon>Pseudomonadota</taxon>
        <taxon>Alphaproteobacteria</taxon>
        <taxon>Rhodospirillales</taxon>
        <taxon>Dongiaceae</taxon>
        <taxon>Dongia</taxon>
    </lineage>
</organism>
<name>A0ABU5DY89_9PROT</name>
<evidence type="ECO:0000256" key="3">
    <source>
        <dbReference type="ARBA" id="ARBA00022741"/>
    </source>
</evidence>
<keyword evidence="8" id="KW-0963">Cytoplasm</keyword>
<evidence type="ECO:0000313" key="11">
    <source>
        <dbReference type="Proteomes" id="UP001271769"/>
    </source>
</evidence>
<evidence type="ECO:0000313" key="10">
    <source>
        <dbReference type="EMBL" id="MDY0872292.1"/>
    </source>
</evidence>
<dbReference type="GO" id="GO:0016301">
    <property type="term" value="F:kinase activity"/>
    <property type="evidence" value="ECO:0007669"/>
    <property type="project" value="UniProtKB-KW"/>
</dbReference>
<dbReference type="HAMAP" id="MF_00238">
    <property type="entry name" value="Cytidyl_kinase_type1"/>
    <property type="match status" value="1"/>
</dbReference>
<evidence type="ECO:0000256" key="2">
    <source>
        <dbReference type="ARBA" id="ARBA00022679"/>
    </source>
</evidence>
<keyword evidence="3 8" id="KW-0547">Nucleotide-binding</keyword>
<comment type="subcellular location">
    <subcellularLocation>
        <location evidence="8">Cytoplasm</location>
    </subcellularLocation>
</comment>
<evidence type="ECO:0000256" key="4">
    <source>
        <dbReference type="ARBA" id="ARBA00022777"/>
    </source>
</evidence>
<evidence type="ECO:0000256" key="8">
    <source>
        <dbReference type="HAMAP-Rule" id="MF_00238"/>
    </source>
</evidence>
<dbReference type="NCBIfam" id="TIGR00017">
    <property type="entry name" value="cmk"/>
    <property type="match status" value="1"/>
</dbReference>
<gene>
    <name evidence="8 10" type="primary">cmk</name>
    <name evidence="10" type="ORF">SMD31_10180</name>
</gene>
<comment type="similarity">
    <text evidence="1 8">Belongs to the cytidylate kinase family. Type 1 subfamily.</text>
</comment>
<dbReference type="InterPro" id="IPR011994">
    <property type="entry name" value="Cytidylate_kinase_dom"/>
</dbReference>
<keyword evidence="2 8" id="KW-0808">Transferase</keyword>
<sequence length="220" mass="23264">MKPFVIALDGPAAAGKGTLAKRLAAHYNLAYLDTGSLYRAVGLAVLRAGGDPTDAGAATEAAKTLSASLLSDPELRSAKAGDASSKVAAIPGVRAALFDWQRRFAAEPQADVDGRPRSGSVLDGRDIGTVICPEAEVKIFVTASAEARANRRLKELQARGEEAIYARVLEDIRARDARDAARADAPMKAAEDAVHLDTSDLDIDQVFAKAKAIVDERLKR</sequence>
<dbReference type="InterPro" id="IPR027417">
    <property type="entry name" value="P-loop_NTPase"/>
</dbReference>
<evidence type="ECO:0000256" key="1">
    <source>
        <dbReference type="ARBA" id="ARBA00009427"/>
    </source>
</evidence>
<dbReference type="EC" id="2.7.4.25" evidence="8"/>
<evidence type="ECO:0000256" key="5">
    <source>
        <dbReference type="ARBA" id="ARBA00022840"/>
    </source>
</evidence>